<evidence type="ECO:0000313" key="3">
    <source>
        <dbReference type="EMBL" id="CCI46079.1"/>
    </source>
</evidence>
<gene>
    <name evidence="3" type="ORF">BN9_070080</name>
</gene>
<dbReference type="InParanoid" id="A0A024GH42"/>
<feature type="region of interest" description="Disordered" evidence="2">
    <location>
        <begin position="1"/>
        <end position="71"/>
    </location>
</feature>
<evidence type="ECO:0000256" key="2">
    <source>
        <dbReference type="SAM" id="MobiDB-lite"/>
    </source>
</evidence>
<dbReference type="GO" id="GO:0005929">
    <property type="term" value="C:cilium"/>
    <property type="evidence" value="ECO:0007669"/>
    <property type="project" value="TreeGrafter"/>
</dbReference>
<keyword evidence="1" id="KW-0970">Cilium biogenesis/degradation</keyword>
<name>A0A024GH42_9STRA</name>
<proteinExistence type="predicted"/>
<protein>
    <recommendedName>
        <fullName evidence="5">Intraflagellar transport protein 43</fullName>
    </recommendedName>
</protein>
<dbReference type="PANTHER" id="PTHR33724:SF1">
    <property type="entry name" value="INTRAFLAGELLAR TRANSPORT PROTEIN 43 HOMOLOG"/>
    <property type="match status" value="1"/>
</dbReference>
<evidence type="ECO:0000256" key="1">
    <source>
        <dbReference type="ARBA" id="ARBA00022794"/>
    </source>
</evidence>
<reference evidence="3 4" key="1">
    <citation type="submission" date="2012-05" db="EMBL/GenBank/DDBJ databases">
        <title>Recombination and specialization in a pathogen metapopulation.</title>
        <authorList>
            <person name="Gardiner A."/>
            <person name="Kemen E."/>
            <person name="Schultz-Larsen T."/>
            <person name="MacLean D."/>
            <person name="Van Oosterhout C."/>
            <person name="Jones J.D.G."/>
        </authorList>
    </citation>
    <scope>NUCLEOTIDE SEQUENCE [LARGE SCALE GENOMIC DNA]</scope>
    <source>
        <strain evidence="3 4">Ac Nc2</strain>
    </source>
</reference>
<dbReference type="AlphaFoldDB" id="A0A024GH42"/>
<evidence type="ECO:0008006" key="5">
    <source>
        <dbReference type="Google" id="ProtNLM"/>
    </source>
</evidence>
<organism evidence="3 4">
    <name type="scientific">Albugo candida</name>
    <dbReference type="NCBI Taxonomy" id="65357"/>
    <lineage>
        <taxon>Eukaryota</taxon>
        <taxon>Sar</taxon>
        <taxon>Stramenopiles</taxon>
        <taxon>Oomycota</taxon>
        <taxon>Peronosporomycetes</taxon>
        <taxon>Albuginales</taxon>
        <taxon>Albuginaceae</taxon>
        <taxon>Albugo</taxon>
    </lineage>
</organism>
<keyword evidence="4" id="KW-1185">Reference proteome</keyword>
<dbReference type="InterPro" id="IPR029302">
    <property type="entry name" value="IFT43"/>
</dbReference>
<evidence type="ECO:0000313" key="4">
    <source>
        <dbReference type="Proteomes" id="UP000053237"/>
    </source>
</evidence>
<comment type="caution">
    <text evidence="3">The sequence shown here is derived from an EMBL/GenBank/DDBJ whole genome shotgun (WGS) entry which is preliminary data.</text>
</comment>
<dbReference type="Pfam" id="PF15305">
    <property type="entry name" value="IFT43"/>
    <property type="match status" value="1"/>
</dbReference>
<sequence length="182" mass="20343">MSEYKENAHQTRSEKKAKGDKLDNDQSEKDDAMDDTRPRHAGVGWGTEDSPAVCLDDAKTDTKRGRRMRGNVAANAVKNTPKNQHFDDAKGVTDLQEIPDLEEEEREPDITTQVAEAPKNVTRSVQSLKELDRNLHATILNTSKLGLDLHVLTSVLCPEKMVIEPDEIWTCESLLNEMSSDS</sequence>
<feature type="compositionally biased region" description="Basic and acidic residues" evidence="2">
    <location>
        <begin position="1"/>
        <end position="38"/>
    </location>
</feature>
<dbReference type="EMBL" id="CAIX01000116">
    <property type="protein sequence ID" value="CCI46079.1"/>
    <property type="molecule type" value="Genomic_DNA"/>
</dbReference>
<dbReference type="OrthoDB" id="206950at2759"/>
<dbReference type="GO" id="GO:0030991">
    <property type="term" value="C:intraciliary transport particle A"/>
    <property type="evidence" value="ECO:0007669"/>
    <property type="project" value="InterPro"/>
</dbReference>
<accession>A0A024GH42</accession>
<dbReference type="PANTHER" id="PTHR33724">
    <property type="entry name" value="INTRAFLAGELLAR TRANSPORT PROTEIN 43 HOMOLOG"/>
    <property type="match status" value="1"/>
</dbReference>
<dbReference type="Proteomes" id="UP000053237">
    <property type="component" value="Unassembled WGS sequence"/>
</dbReference>
<dbReference type="GO" id="GO:0035721">
    <property type="term" value="P:intraciliary retrograde transport"/>
    <property type="evidence" value="ECO:0007669"/>
    <property type="project" value="TreeGrafter"/>
</dbReference>